<dbReference type="Pfam" id="PF13456">
    <property type="entry name" value="RVT_3"/>
    <property type="match status" value="1"/>
</dbReference>
<evidence type="ECO:0000259" key="1">
    <source>
        <dbReference type="Pfam" id="PF13456"/>
    </source>
</evidence>
<evidence type="ECO:0000313" key="2">
    <source>
        <dbReference type="EMBL" id="KAF7842293.1"/>
    </source>
</evidence>
<dbReference type="InterPro" id="IPR012337">
    <property type="entry name" value="RNaseH-like_sf"/>
</dbReference>
<dbReference type="InterPro" id="IPR044730">
    <property type="entry name" value="RNase_H-like_dom_plant"/>
</dbReference>
<comment type="caution">
    <text evidence="2">The sequence shown here is derived from an EMBL/GenBank/DDBJ whole genome shotgun (WGS) entry which is preliminary data.</text>
</comment>
<keyword evidence="3" id="KW-1185">Reference proteome</keyword>
<dbReference type="PANTHER" id="PTHR47723">
    <property type="entry name" value="OS05G0353850 PROTEIN"/>
    <property type="match status" value="1"/>
</dbReference>
<dbReference type="GO" id="GO:0003676">
    <property type="term" value="F:nucleic acid binding"/>
    <property type="evidence" value="ECO:0007669"/>
    <property type="project" value="InterPro"/>
</dbReference>
<reference evidence="2" key="1">
    <citation type="submission" date="2020-09" db="EMBL/GenBank/DDBJ databases">
        <title>Genome-Enabled Discovery of Anthraquinone Biosynthesis in Senna tora.</title>
        <authorList>
            <person name="Kang S.-H."/>
            <person name="Pandey R.P."/>
            <person name="Lee C.-M."/>
            <person name="Sim J.-S."/>
            <person name="Jeong J.-T."/>
            <person name="Choi B.-S."/>
            <person name="Jung M."/>
            <person name="Ginzburg D."/>
            <person name="Zhao K."/>
            <person name="Won S.Y."/>
            <person name="Oh T.-J."/>
            <person name="Yu Y."/>
            <person name="Kim N.-H."/>
            <person name="Lee O.R."/>
            <person name="Lee T.-H."/>
            <person name="Bashyal P."/>
            <person name="Kim T.-S."/>
            <person name="Lee W.-H."/>
            <person name="Kawkins C."/>
            <person name="Kim C.-K."/>
            <person name="Kim J.S."/>
            <person name="Ahn B.O."/>
            <person name="Rhee S.Y."/>
            <person name="Sohng J.K."/>
        </authorList>
    </citation>
    <scope>NUCLEOTIDE SEQUENCE</scope>
    <source>
        <tissue evidence="2">Leaf</tissue>
    </source>
</reference>
<dbReference type="CDD" id="cd06222">
    <property type="entry name" value="RNase_H_like"/>
    <property type="match status" value="1"/>
</dbReference>
<feature type="domain" description="RNase H type-1" evidence="1">
    <location>
        <begin position="78"/>
        <end position="170"/>
    </location>
</feature>
<organism evidence="2 3">
    <name type="scientific">Senna tora</name>
    <dbReference type="NCBI Taxonomy" id="362788"/>
    <lineage>
        <taxon>Eukaryota</taxon>
        <taxon>Viridiplantae</taxon>
        <taxon>Streptophyta</taxon>
        <taxon>Embryophyta</taxon>
        <taxon>Tracheophyta</taxon>
        <taxon>Spermatophyta</taxon>
        <taxon>Magnoliopsida</taxon>
        <taxon>eudicotyledons</taxon>
        <taxon>Gunneridae</taxon>
        <taxon>Pentapetalae</taxon>
        <taxon>rosids</taxon>
        <taxon>fabids</taxon>
        <taxon>Fabales</taxon>
        <taxon>Fabaceae</taxon>
        <taxon>Caesalpinioideae</taxon>
        <taxon>Cassia clade</taxon>
        <taxon>Senna</taxon>
    </lineage>
</organism>
<dbReference type="SUPFAM" id="SSF53098">
    <property type="entry name" value="Ribonuclease H-like"/>
    <property type="match status" value="1"/>
</dbReference>
<dbReference type="PANTHER" id="PTHR47723:SF19">
    <property type="entry name" value="POLYNUCLEOTIDYL TRANSFERASE, RIBONUCLEASE H-LIKE SUPERFAMILY PROTEIN"/>
    <property type="match status" value="1"/>
</dbReference>
<accession>A0A834XFI0</accession>
<dbReference type="Proteomes" id="UP000634136">
    <property type="component" value="Unassembled WGS sequence"/>
</dbReference>
<dbReference type="InterPro" id="IPR053151">
    <property type="entry name" value="RNase_H-like"/>
</dbReference>
<protein>
    <submittedName>
        <fullName evidence="2">Ribonuclease H protein</fullName>
    </submittedName>
</protein>
<gene>
    <name evidence="2" type="ORF">G2W53_004591</name>
</gene>
<dbReference type="AlphaFoldDB" id="A0A834XFI0"/>
<dbReference type="OrthoDB" id="1432416at2759"/>
<dbReference type="InterPro" id="IPR002156">
    <property type="entry name" value="RNaseH_domain"/>
</dbReference>
<dbReference type="EMBL" id="JAAIUW010000002">
    <property type="protein sequence ID" value="KAF7842293.1"/>
    <property type="molecule type" value="Genomic_DNA"/>
</dbReference>
<dbReference type="InterPro" id="IPR036397">
    <property type="entry name" value="RNaseH_sf"/>
</dbReference>
<dbReference type="GO" id="GO:0004523">
    <property type="term" value="F:RNA-DNA hybrid ribonuclease activity"/>
    <property type="evidence" value="ECO:0007669"/>
    <property type="project" value="InterPro"/>
</dbReference>
<sequence length="210" mass="23379">MTPTITAIFGLCEIWLGRNALIFENKLFNPRFVGKKAVFKAIEFYHLNVNNAPVRSVVTSSVGWEALPLGWWKLNTDGSCQGEGNSLMAELWAIIEGLKLAKLLQCNNLIVESDSLAAMKLINSNDCGNLHQFSTLIRICRAILLDFSEVKVVHIYREGHACADTLAKQALVSKSPLMYFVNLPPCISSPFEADLFGIKFSRSRKSDVLE</sequence>
<evidence type="ECO:0000313" key="3">
    <source>
        <dbReference type="Proteomes" id="UP000634136"/>
    </source>
</evidence>
<dbReference type="Gene3D" id="3.30.420.10">
    <property type="entry name" value="Ribonuclease H-like superfamily/Ribonuclease H"/>
    <property type="match status" value="1"/>
</dbReference>
<proteinExistence type="predicted"/>
<name>A0A834XFI0_9FABA</name>